<gene>
    <name evidence="3" type="ORF">JMJ55_17270</name>
</gene>
<dbReference type="Gene3D" id="1.10.30.50">
    <property type="match status" value="1"/>
</dbReference>
<dbReference type="Gene3D" id="3.40.50.150">
    <property type="entry name" value="Vaccinia Virus protein VP39"/>
    <property type="match status" value="1"/>
</dbReference>
<keyword evidence="4" id="KW-1185">Reference proteome</keyword>
<evidence type="ECO:0000313" key="3">
    <source>
        <dbReference type="EMBL" id="MBL6457090.1"/>
    </source>
</evidence>
<dbReference type="Pfam" id="PF13395">
    <property type="entry name" value="HNH_4"/>
    <property type="match status" value="1"/>
</dbReference>
<protein>
    <submittedName>
        <fullName evidence="3">Methyltransferase domain-containing protein</fullName>
    </submittedName>
</protein>
<evidence type="ECO:0000313" key="4">
    <source>
        <dbReference type="Proteomes" id="UP000606490"/>
    </source>
</evidence>
<dbReference type="InterPro" id="IPR029063">
    <property type="entry name" value="SAM-dependent_MTases_sf"/>
</dbReference>
<dbReference type="SUPFAM" id="SSF53335">
    <property type="entry name" value="S-adenosyl-L-methionine-dependent methyltransferases"/>
    <property type="match status" value="1"/>
</dbReference>
<dbReference type="PANTHER" id="PTHR43861">
    <property type="entry name" value="TRANS-ACONITATE 2-METHYLTRANSFERASE-RELATED"/>
    <property type="match status" value="1"/>
</dbReference>
<dbReference type="RefSeq" id="WP_202826829.1">
    <property type="nucleotide sequence ID" value="NZ_JAEUXJ010000007.1"/>
</dbReference>
<keyword evidence="1" id="KW-0808">Transferase</keyword>
<dbReference type="InterPro" id="IPR003615">
    <property type="entry name" value="HNH_nuc"/>
</dbReference>
<accession>A0ABS1V5X4</accession>
<reference evidence="3 4" key="1">
    <citation type="submission" date="2021-01" db="EMBL/GenBank/DDBJ databases">
        <title>Belnapia mucosa sp. nov. and Belnapia arida sp. nov., isolated from the Tabernas Desert (Almeria, Spain).</title>
        <authorList>
            <person name="Molina-Menor E."/>
            <person name="Vidal-Verdu A."/>
            <person name="Calonge A."/>
            <person name="Satari L."/>
            <person name="Pereto Magraner J."/>
            <person name="Porcar Miralles M."/>
        </authorList>
    </citation>
    <scope>NUCLEOTIDE SEQUENCE [LARGE SCALE GENOMIC DNA]</scope>
    <source>
        <strain evidence="3 4">T6</strain>
    </source>
</reference>
<comment type="caution">
    <text evidence="3">The sequence shown here is derived from an EMBL/GenBank/DDBJ whole genome shotgun (WGS) entry which is preliminary data.</text>
</comment>
<evidence type="ECO:0000259" key="2">
    <source>
        <dbReference type="Pfam" id="PF13395"/>
    </source>
</evidence>
<keyword evidence="3" id="KW-0489">Methyltransferase</keyword>
<dbReference type="Proteomes" id="UP000606490">
    <property type="component" value="Unassembled WGS sequence"/>
</dbReference>
<name>A0ABS1V5X4_9PROT</name>
<organism evidence="3 4">
    <name type="scientific">Belnapia mucosa</name>
    <dbReference type="NCBI Taxonomy" id="2804532"/>
    <lineage>
        <taxon>Bacteria</taxon>
        <taxon>Pseudomonadati</taxon>
        <taxon>Pseudomonadota</taxon>
        <taxon>Alphaproteobacteria</taxon>
        <taxon>Acetobacterales</taxon>
        <taxon>Roseomonadaceae</taxon>
        <taxon>Belnapia</taxon>
    </lineage>
</organism>
<feature type="domain" description="HNH nuclease" evidence="2">
    <location>
        <begin position="415"/>
        <end position="451"/>
    </location>
</feature>
<proteinExistence type="predicted"/>
<evidence type="ECO:0000256" key="1">
    <source>
        <dbReference type="ARBA" id="ARBA00022679"/>
    </source>
</evidence>
<dbReference type="CDD" id="cd00085">
    <property type="entry name" value="HNHc"/>
    <property type="match status" value="1"/>
</dbReference>
<dbReference type="PANTHER" id="PTHR43861:SF3">
    <property type="entry name" value="PUTATIVE (AFU_ORTHOLOGUE AFUA_2G14390)-RELATED"/>
    <property type="match status" value="1"/>
</dbReference>
<dbReference type="Pfam" id="PF13489">
    <property type="entry name" value="Methyltransf_23"/>
    <property type="match status" value="1"/>
</dbReference>
<dbReference type="EMBL" id="JAEUXJ010000007">
    <property type="protein sequence ID" value="MBL6457090.1"/>
    <property type="molecule type" value="Genomic_DNA"/>
</dbReference>
<dbReference type="GO" id="GO:0008168">
    <property type="term" value="F:methyltransferase activity"/>
    <property type="evidence" value="ECO:0007669"/>
    <property type="project" value="UniProtKB-KW"/>
</dbReference>
<dbReference type="CDD" id="cd02440">
    <property type="entry name" value="AdoMet_MTases"/>
    <property type="match status" value="1"/>
</dbReference>
<dbReference type="GO" id="GO:0032259">
    <property type="term" value="P:methylation"/>
    <property type="evidence" value="ECO:0007669"/>
    <property type="project" value="UniProtKB-KW"/>
</dbReference>
<sequence>MPFLPAKPGLVLDVGAGSGRDAAWFAGQGWEVVAAEPAMALRQEAALRHRSPRIRWLDDRLPALAGLHRLGLAFDLVWVSGVWMHIPPADRPRAMRKLATLLKPGGRMVLTLRHGPVPEDRPMWPVSAHEVERLGLDHGMALRAATEQPDRAKRAGVHWQTVILDLPDDGAGALPLLRGVILRQEKSATYKLALLRCLARIADASPNAAREAGEDVELPLGLIALYWIRMFKPLVERRLPQLPGERMGFVREAFNALAPVAPPELRPGASFSGDLAAALRQALADAARVIANMPARHLTYADDRPVFPTGYGRIPASSATLVLDAELFWAYGTTRVPLHVWQALRRMAAWIEPMLLAEWVRLTQGFADREVSADEVLSALQWVEPVRDTLFVRSLAETRLQQGLPLDCVWSGQRLRPGGFDIDHCLPWSAWPCNDLWNLLPSARSVNQSKGGLIVAGAALEAARPRILGWWEEAYASATPDLRRRFAEEARTTLPLPQDRDPSPEELFSALDFRRLRLRQETQLGEWRGLGAAQPGSRHSTA</sequence>